<evidence type="ECO:0000256" key="2">
    <source>
        <dbReference type="SAM" id="MobiDB-lite"/>
    </source>
</evidence>
<proteinExistence type="predicted"/>
<dbReference type="Pfam" id="PF01613">
    <property type="entry name" value="Flavin_Reduct"/>
    <property type="match status" value="1"/>
</dbReference>
<dbReference type="InterPro" id="IPR002563">
    <property type="entry name" value="Flavin_Rdtase-like_dom"/>
</dbReference>
<dbReference type="InterPro" id="IPR050268">
    <property type="entry name" value="NADH-dep_flavin_reductase"/>
</dbReference>
<dbReference type="PANTHER" id="PTHR30466">
    <property type="entry name" value="FLAVIN REDUCTASE"/>
    <property type="match status" value="1"/>
</dbReference>
<dbReference type="GO" id="GO:0042602">
    <property type="term" value="F:riboflavin reductase (NADPH) activity"/>
    <property type="evidence" value="ECO:0007669"/>
    <property type="project" value="TreeGrafter"/>
</dbReference>
<feature type="domain" description="Flavin reductase like" evidence="3">
    <location>
        <begin position="59"/>
        <end position="299"/>
    </location>
</feature>
<feature type="compositionally biased region" description="Low complexity" evidence="2">
    <location>
        <begin position="176"/>
        <end position="192"/>
    </location>
</feature>
<dbReference type="InterPro" id="IPR012349">
    <property type="entry name" value="Split_barrel_FMN-bd"/>
</dbReference>
<sequence>MSMRRSSRAWYAMRGRRCLSSYHDVSEQLRDVMRDVPQHVAIAVTSVPHESSSPSSSSSSSTKSKYHGTTLSSFTSLTLHPYPLVAFSIRLPSRMADYLRSSPSPSSLLPSSNSTQTQSSSSATNSTSDSSSSPSNSSTSTSNGIQEPSSNRRSLTISLLSQPSQSLAHALSKPMSDQSSTFSSDSLWTDTDPPSAASCVGSLRCEVLSSTLLRDVCYAHDDVEVRVGEGDGEQGPSLQERSGLEENADRGRIPGEGDGASTTVHGSELFICKVLQVTRGSISDRDQPLLYWRQRYTSVNSTQMG</sequence>
<dbReference type="STRING" id="71784.A0A1Y2AVD5"/>
<gene>
    <name evidence="4" type="ORF">BCR39DRAFT_261559</name>
</gene>
<dbReference type="AlphaFoldDB" id="A0A1Y2AVD5"/>
<dbReference type="OrthoDB" id="2015405at2759"/>
<accession>A0A1Y2AVD5</accession>
<dbReference type="InParanoid" id="A0A1Y2AVD5"/>
<feature type="compositionally biased region" description="Basic and acidic residues" evidence="2">
    <location>
        <begin position="242"/>
        <end position="255"/>
    </location>
</feature>
<dbReference type="SUPFAM" id="SSF50475">
    <property type="entry name" value="FMN-binding split barrel"/>
    <property type="match status" value="1"/>
</dbReference>
<reference evidence="4 5" key="1">
    <citation type="submission" date="2016-07" db="EMBL/GenBank/DDBJ databases">
        <title>Pervasive Adenine N6-methylation of Active Genes in Fungi.</title>
        <authorList>
            <consortium name="DOE Joint Genome Institute"/>
            <person name="Mondo S.J."/>
            <person name="Dannebaum R.O."/>
            <person name="Kuo R.C."/>
            <person name="Labutti K."/>
            <person name="Haridas S."/>
            <person name="Kuo A."/>
            <person name="Salamov A."/>
            <person name="Ahrendt S.R."/>
            <person name="Lipzen A."/>
            <person name="Sullivan W."/>
            <person name="Andreopoulos W.B."/>
            <person name="Clum A."/>
            <person name="Lindquist E."/>
            <person name="Daum C."/>
            <person name="Ramamoorthy G.K."/>
            <person name="Gryganskyi A."/>
            <person name="Culley D."/>
            <person name="Magnuson J.K."/>
            <person name="James T.Y."/>
            <person name="O'Malley M.A."/>
            <person name="Stajich J.E."/>
            <person name="Spatafora J.W."/>
            <person name="Visel A."/>
            <person name="Grigoriev I.V."/>
        </authorList>
    </citation>
    <scope>NUCLEOTIDE SEQUENCE [LARGE SCALE GENOMIC DNA]</scope>
    <source>
        <strain evidence="4 5">68-887.2</strain>
    </source>
</reference>
<evidence type="ECO:0000259" key="3">
    <source>
        <dbReference type="Pfam" id="PF01613"/>
    </source>
</evidence>
<feature type="region of interest" description="Disordered" evidence="2">
    <location>
        <begin position="166"/>
        <end position="195"/>
    </location>
</feature>
<feature type="compositionally biased region" description="Low complexity" evidence="2">
    <location>
        <begin position="101"/>
        <end position="143"/>
    </location>
</feature>
<name>A0A1Y2AVD5_9TREE</name>
<dbReference type="Proteomes" id="UP000193986">
    <property type="component" value="Unassembled WGS sequence"/>
</dbReference>
<feature type="region of interest" description="Disordered" evidence="2">
    <location>
        <begin position="44"/>
        <end position="67"/>
    </location>
</feature>
<comment type="caution">
    <text evidence="4">The sequence shown here is derived from an EMBL/GenBank/DDBJ whole genome shotgun (WGS) entry which is preliminary data.</text>
</comment>
<evidence type="ECO:0000256" key="1">
    <source>
        <dbReference type="ARBA" id="ARBA00023002"/>
    </source>
</evidence>
<evidence type="ECO:0000313" key="5">
    <source>
        <dbReference type="Proteomes" id="UP000193986"/>
    </source>
</evidence>
<feature type="region of interest" description="Disordered" evidence="2">
    <location>
        <begin position="99"/>
        <end position="153"/>
    </location>
</feature>
<dbReference type="GO" id="GO:0010181">
    <property type="term" value="F:FMN binding"/>
    <property type="evidence" value="ECO:0007669"/>
    <property type="project" value="InterPro"/>
</dbReference>
<dbReference type="EMBL" id="MCFC01000049">
    <property type="protein sequence ID" value="ORY26250.1"/>
    <property type="molecule type" value="Genomic_DNA"/>
</dbReference>
<dbReference type="Gene3D" id="2.30.110.10">
    <property type="entry name" value="Electron Transport, Fmn-binding Protein, Chain A"/>
    <property type="match status" value="1"/>
</dbReference>
<feature type="compositionally biased region" description="Low complexity" evidence="2">
    <location>
        <begin position="51"/>
        <end position="61"/>
    </location>
</feature>
<evidence type="ECO:0000313" key="4">
    <source>
        <dbReference type="EMBL" id="ORY26250.1"/>
    </source>
</evidence>
<organism evidence="4 5">
    <name type="scientific">Naematelia encephala</name>
    <dbReference type="NCBI Taxonomy" id="71784"/>
    <lineage>
        <taxon>Eukaryota</taxon>
        <taxon>Fungi</taxon>
        <taxon>Dikarya</taxon>
        <taxon>Basidiomycota</taxon>
        <taxon>Agaricomycotina</taxon>
        <taxon>Tremellomycetes</taxon>
        <taxon>Tremellales</taxon>
        <taxon>Naemateliaceae</taxon>
        <taxon>Naematelia</taxon>
    </lineage>
</organism>
<keyword evidence="5" id="KW-1185">Reference proteome</keyword>
<dbReference type="PANTHER" id="PTHR30466:SF1">
    <property type="entry name" value="FMN REDUCTASE (NADH) RUTF"/>
    <property type="match status" value="1"/>
</dbReference>
<feature type="compositionally biased region" description="Polar residues" evidence="2">
    <location>
        <begin position="144"/>
        <end position="153"/>
    </location>
</feature>
<protein>
    <submittedName>
        <fullName evidence="4">Flavin reductase like domain-domain-containing protein</fullName>
    </submittedName>
</protein>
<keyword evidence="1" id="KW-0560">Oxidoreductase</keyword>
<feature type="region of interest" description="Disordered" evidence="2">
    <location>
        <begin position="227"/>
        <end position="260"/>
    </location>
</feature>